<keyword evidence="2" id="KW-1185">Reference proteome</keyword>
<protein>
    <submittedName>
        <fullName evidence="1">DAO domain-containing protein</fullName>
    </submittedName>
</protein>
<dbReference type="AlphaFoldDB" id="A0A8X6MJB0"/>
<accession>A0A8X6MJB0</accession>
<feature type="non-terminal residue" evidence="1">
    <location>
        <position position="122"/>
    </location>
</feature>
<name>A0A8X6MJB0_9ARAC</name>
<organism evidence="1 2">
    <name type="scientific">Trichonephila inaurata madagascariensis</name>
    <dbReference type="NCBI Taxonomy" id="2747483"/>
    <lineage>
        <taxon>Eukaryota</taxon>
        <taxon>Metazoa</taxon>
        <taxon>Ecdysozoa</taxon>
        <taxon>Arthropoda</taxon>
        <taxon>Chelicerata</taxon>
        <taxon>Arachnida</taxon>
        <taxon>Araneae</taxon>
        <taxon>Araneomorphae</taxon>
        <taxon>Entelegynae</taxon>
        <taxon>Araneoidea</taxon>
        <taxon>Nephilidae</taxon>
        <taxon>Trichonephila</taxon>
        <taxon>Trichonephila inaurata</taxon>
    </lineage>
</organism>
<sequence>FPFLKLNDNECVLLDDNGGGHINPRKFVSAQKKVAQMQGCHIIDSVVCNAELLQEGFHVVRTESNEIIKAKRLLIATVMLRIPEDEALRLSSMPAVIKRIDETAFGAYILPPVKYPDGKRIF</sequence>
<comment type="caution">
    <text evidence="1">The sequence shown here is derived from an EMBL/GenBank/DDBJ whole genome shotgun (WGS) entry which is preliminary data.</text>
</comment>
<proteinExistence type="predicted"/>
<evidence type="ECO:0000313" key="1">
    <source>
        <dbReference type="EMBL" id="GFS56762.1"/>
    </source>
</evidence>
<reference evidence="1" key="1">
    <citation type="submission" date="2020-08" db="EMBL/GenBank/DDBJ databases">
        <title>Multicomponent nature underlies the extraordinary mechanical properties of spider dragline silk.</title>
        <authorList>
            <person name="Kono N."/>
            <person name="Nakamura H."/>
            <person name="Mori M."/>
            <person name="Yoshida Y."/>
            <person name="Ohtoshi R."/>
            <person name="Malay A.D."/>
            <person name="Moran D.A.P."/>
            <person name="Tomita M."/>
            <person name="Numata K."/>
            <person name="Arakawa K."/>
        </authorList>
    </citation>
    <scope>NUCLEOTIDE SEQUENCE</scope>
</reference>
<dbReference type="Proteomes" id="UP000886998">
    <property type="component" value="Unassembled WGS sequence"/>
</dbReference>
<gene>
    <name evidence="1" type="primary">AVEN_58855_1</name>
    <name evidence="1" type="ORF">TNIN_115141</name>
</gene>
<dbReference type="EMBL" id="BMAV01027151">
    <property type="protein sequence ID" value="GFS56762.1"/>
    <property type="molecule type" value="Genomic_DNA"/>
</dbReference>
<evidence type="ECO:0000313" key="2">
    <source>
        <dbReference type="Proteomes" id="UP000886998"/>
    </source>
</evidence>
<dbReference type="OrthoDB" id="424974at2759"/>